<reference evidence="6 7" key="1">
    <citation type="journal article" date="2016" name="Sci. Rep.">
        <title>The Dendrobium catenatum Lindl. genome sequence provides insights into polysaccharide synthase, floral development and adaptive evolution.</title>
        <authorList>
            <person name="Zhang G.Q."/>
            <person name="Xu Q."/>
            <person name="Bian C."/>
            <person name="Tsai W.C."/>
            <person name="Yeh C.M."/>
            <person name="Liu K.W."/>
            <person name="Yoshida K."/>
            <person name="Zhang L.S."/>
            <person name="Chang S.B."/>
            <person name="Chen F."/>
            <person name="Shi Y."/>
            <person name="Su Y.Y."/>
            <person name="Zhang Y.Q."/>
            <person name="Chen L.J."/>
            <person name="Yin Y."/>
            <person name="Lin M."/>
            <person name="Huang H."/>
            <person name="Deng H."/>
            <person name="Wang Z.W."/>
            <person name="Zhu S.L."/>
            <person name="Zhao X."/>
            <person name="Deng C."/>
            <person name="Niu S.C."/>
            <person name="Huang J."/>
            <person name="Wang M."/>
            <person name="Liu G.H."/>
            <person name="Yang H.J."/>
            <person name="Xiao X.J."/>
            <person name="Hsiao Y.Y."/>
            <person name="Wu W.L."/>
            <person name="Chen Y.Y."/>
            <person name="Mitsuda N."/>
            <person name="Ohme-Takagi M."/>
            <person name="Luo Y.B."/>
            <person name="Van de Peer Y."/>
            <person name="Liu Z.J."/>
        </authorList>
    </citation>
    <scope>NUCLEOTIDE SEQUENCE [LARGE SCALE GENOMIC DNA]</scope>
    <source>
        <tissue evidence="6">The whole plant</tissue>
    </source>
</reference>
<evidence type="ECO:0000256" key="4">
    <source>
        <dbReference type="ARBA" id="ARBA00045130"/>
    </source>
</evidence>
<dbReference type="AlphaFoldDB" id="A0A2I0W2L7"/>
<dbReference type="PANTHER" id="PTHR13932">
    <property type="entry name" value="COPROPORPHYRINIGEN III OXIDASE"/>
    <property type="match status" value="1"/>
</dbReference>
<dbReference type="SMART" id="SM00729">
    <property type="entry name" value="Elp3"/>
    <property type="match status" value="1"/>
</dbReference>
<dbReference type="PROSITE" id="PS51918">
    <property type="entry name" value="RADICAL_SAM"/>
    <property type="match status" value="1"/>
</dbReference>
<proteinExistence type="inferred from homology"/>
<dbReference type="SFLD" id="SFLDG01065">
    <property type="entry name" value="anaerobic_coproporphyrinogen-I"/>
    <property type="match status" value="1"/>
</dbReference>
<feature type="domain" description="Radical SAM core" evidence="5">
    <location>
        <begin position="58"/>
        <end position="306"/>
    </location>
</feature>
<evidence type="ECO:0000256" key="2">
    <source>
        <dbReference type="ARBA" id="ARBA00014678"/>
    </source>
</evidence>
<dbReference type="OrthoDB" id="431409at2759"/>
<dbReference type="InterPro" id="IPR006638">
    <property type="entry name" value="Elp3/MiaA/NifB-like_rSAM"/>
</dbReference>
<sequence>MPRATPAPLQLLFPPFSLPLKYKPHPISNLTSVPVRSSILCSPAVCRNSSTDSPHITTPLPPPSSIYIHLPFCRRRCHYCDFPIIALGSSSRHYDDDPRINNYIRLLLREIRATKPYSSLQLPIKTIFFGGGTPSLVPPRLIASLLDTIRTKFGEVAADVEVSMEMDPGTFDAGRLEEMVGVVGVTRISLGVQAFQDELLRECGRAHGRREVDEAIELVSSSHGPRSWSLDLISSLPRQTEEMWEESLRLAVSAGPQHVSVYDLQVEEGTKFALLYTPGEFPLPAEAQSANFYVMASETLKLAGYEHYEISSYCKPGHECRHNITYWQNEPFYGFGLGSASYINGVRFSRPRRLKQYEEFVKDLEAGNMSAKSNASIVEDKEMAMDVVMLSLRTAKGLDLKSFQRSFGESVVLSLCRAWRPHVESGHVVALDEERKAISIGKFDLELNGDCQLGRRVAFLRLSDPEGFLMSNELIAVAFGVLSP</sequence>
<dbReference type="CDD" id="cd01335">
    <property type="entry name" value="Radical_SAM"/>
    <property type="match status" value="1"/>
</dbReference>
<dbReference type="NCBIfam" id="TIGR00539">
    <property type="entry name" value="hemN_rel"/>
    <property type="match status" value="1"/>
</dbReference>
<dbReference type="STRING" id="906689.A0A2I0W2L7"/>
<evidence type="ECO:0000256" key="1">
    <source>
        <dbReference type="ARBA" id="ARBA00006100"/>
    </source>
</evidence>
<reference evidence="6 7" key="2">
    <citation type="journal article" date="2017" name="Nature">
        <title>The Apostasia genome and the evolution of orchids.</title>
        <authorList>
            <person name="Zhang G.Q."/>
            <person name="Liu K.W."/>
            <person name="Li Z."/>
            <person name="Lohaus R."/>
            <person name="Hsiao Y.Y."/>
            <person name="Niu S.C."/>
            <person name="Wang J.Y."/>
            <person name="Lin Y.C."/>
            <person name="Xu Q."/>
            <person name="Chen L.J."/>
            <person name="Yoshida K."/>
            <person name="Fujiwara S."/>
            <person name="Wang Z.W."/>
            <person name="Zhang Y.Q."/>
            <person name="Mitsuda N."/>
            <person name="Wang M."/>
            <person name="Liu G.H."/>
            <person name="Pecoraro L."/>
            <person name="Huang H.X."/>
            <person name="Xiao X.J."/>
            <person name="Lin M."/>
            <person name="Wu X.Y."/>
            <person name="Wu W.L."/>
            <person name="Chen Y.Y."/>
            <person name="Chang S.B."/>
            <person name="Sakamoto S."/>
            <person name="Ohme-Takagi M."/>
            <person name="Yagi M."/>
            <person name="Zeng S.J."/>
            <person name="Shen C.Y."/>
            <person name="Yeh C.M."/>
            <person name="Luo Y.B."/>
            <person name="Tsai W.C."/>
            <person name="Van de Peer Y."/>
            <person name="Liu Z.J."/>
        </authorList>
    </citation>
    <scope>NUCLEOTIDE SEQUENCE [LARGE SCALE GENOMIC DNA]</scope>
    <source>
        <tissue evidence="6">The whole plant</tissue>
    </source>
</reference>
<dbReference type="SFLD" id="SFLDS00029">
    <property type="entry name" value="Radical_SAM"/>
    <property type="match status" value="1"/>
</dbReference>
<gene>
    <name evidence="6" type="ORF">MA16_Dca011922</name>
</gene>
<dbReference type="SUPFAM" id="SSF102114">
    <property type="entry name" value="Radical SAM enzymes"/>
    <property type="match status" value="1"/>
</dbReference>
<keyword evidence="7" id="KW-1185">Reference proteome</keyword>
<dbReference type="Gene3D" id="3.80.30.20">
    <property type="entry name" value="tm_1862 like domain"/>
    <property type="match status" value="1"/>
</dbReference>
<dbReference type="GO" id="GO:0005737">
    <property type="term" value="C:cytoplasm"/>
    <property type="evidence" value="ECO:0007669"/>
    <property type="project" value="InterPro"/>
</dbReference>
<dbReference type="InterPro" id="IPR058240">
    <property type="entry name" value="rSAM_sf"/>
</dbReference>
<dbReference type="InterPro" id="IPR034505">
    <property type="entry name" value="Coproporphyrinogen-III_oxidase"/>
</dbReference>
<dbReference type="Proteomes" id="UP000233837">
    <property type="component" value="Unassembled WGS sequence"/>
</dbReference>
<organism evidence="6 7">
    <name type="scientific">Dendrobium catenatum</name>
    <dbReference type="NCBI Taxonomy" id="906689"/>
    <lineage>
        <taxon>Eukaryota</taxon>
        <taxon>Viridiplantae</taxon>
        <taxon>Streptophyta</taxon>
        <taxon>Embryophyta</taxon>
        <taxon>Tracheophyta</taxon>
        <taxon>Spermatophyta</taxon>
        <taxon>Magnoliopsida</taxon>
        <taxon>Liliopsida</taxon>
        <taxon>Asparagales</taxon>
        <taxon>Orchidaceae</taxon>
        <taxon>Epidendroideae</taxon>
        <taxon>Malaxideae</taxon>
        <taxon>Dendrobiinae</taxon>
        <taxon>Dendrobium</taxon>
    </lineage>
</organism>
<evidence type="ECO:0000259" key="5">
    <source>
        <dbReference type="PROSITE" id="PS51918"/>
    </source>
</evidence>
<dbReference type="GO" id="GO:0051539">
    <property type="term" value="F:4 iron, 4 sulfur cluster binding"/>
    <property type="evidence" value="ECO:0007669"/>
    <property type="project" value="InterPro"/>
</dbReference>
<accession>A0A2I0W2L7</accession>
<name>A0A2I0W2L7_9ASPA</name>
<dbReference type="PANTHER" id="PTHR13932:SF5">
    <property type="entry name" value="RADICAL S-ADENOSYL METHIONINE DOMAIN-CONTAINING PROTEIN 1, MITOCHONDRIAL"/>
    <property type="match status" value="1"/>
</dbReference>
<dbReference type="Pfam" id="PF04055">
    <property type="entry name" value="Radical_SAM"/>
    <property type="match status" value="1"/>
</dbReference>
<dbReference type="GO" id="GO:0004109">
    <property type="term" value="F:coproporphyrinogen oxidase activity"/>
    <property type="evidence" value="ECO:0007669"/>
    <property type="project" value="InterPro"/>
</dbReference>
<dbReference type="InterPro" id="IPR004559">
    <property type="entry name" value="HemW-like"/>
</dbReference>
<dbReference type="InterPro" id="IPR007197">
    <property type="entry name" value="rSAM"/>
</dbReference>
<evidence type="ECO:0000313" key="6">
    <source>
        <dbReference type="EMBL" id="PKU69903.1"/>
    </source>
</evidence>
<dbReference type="SFLD" id="SFLDF00562">
    <property type="entry name" value="HemN-like__clustered_with_heat"/>
    <property type="match status" value="1"/>
</dbReference>
<dbReference type="GO" id="GO:0006779">
    <property type="term" value="P:porphyrin-containing compound biosynthetic process"/>
    <property type="evidence" value="ECO:0007669"/>
    <property type="project" value="InterPro"/>
</dbReference>
<dbReference type="EMBL" id="KZ502984">
    <property type="protein sequence ID" value="PKU69903.1"/>
    <property type="molecule type" value="Genomic_DNA"/>
</dbReference>
<dbReference type="InterPro" id="IPR023404">
    <property type="entry name" value="rSAM_horseshoe"/>
</dbReference>
<comment type="similarity">
    <text evidence="1">Belongs to the anaerobic coproporphyrinogen-III oxidase family. HemW subfamily.</text>
</comment>
<evidence type="ECO:0000313" key="7">
    <source>
        <dbReference type="Proteomes" id="UP000233837"/>
    </source>
</evidence>
<evidence type="ECO:0000256" key="3">
    <source>
        <dbReference type="ARBA" id="ARBA00033094"/>
    </source>
</evidence>
<comment type="function">
    <text evidence="4">May be a heme chaperone, appears to bind heme. Homologous bacterial proteins do not have oxygen-independent coproporphyrinogen-III oxidase activity. Binds 1 [4Fe-4S] cluster. The cluster is coordinated with 3 cysteines and an exchangeable S-adenosyl-L-methionine.</text>
</comment>
<protein>
    <recommendedName>
        <fullName evidence="2">Radical S-adenosyl methionine domain-containing protein 1, mitochondrial</fullName>
    </recommendedName>
    <alternativeName>
        <fullName evidence="3">Putative heme chaperone</fullName>
    </alternativeName>
</protein>